<dbReference type="PANTHER" id="PTHR38248:SF2">
    <property type="entry name" value="FUNK1 11"/>
    <property type="match status" value="1"/>
</dbReference>
<dbReference type="Proteomes" id="UP000703269">
    <property type="component" value="Unassembled WGS sequence"/>
</dbReference>
<gene>
    <name evidence="3" type="ORF">PsYK624_141060</name>
</gene>
<keyword evidence="4" id="KW-1185">Reference proteome</keyword>
<evidence type="ECO:0000313" key="4">
    <source>
        <dbReference type="Proteomes" id="UP000703269"/>
    </source>
</evidence>
<evidence type="ECO:0000259" key="2">
    <source>
        <dbReference type="Pfam" id="PF17667"/>
    </source>
</evidence>
<dbReference type="AlphaFoldDB" id="A0A9P3LKP3"/>
<evidence type="ECO:0000256" key="1">
    <source>
        <dbReference type="SAM" id="MobiDB-lite"/>
    </source>
</evidence>
<dbReference type="EMBL" id="BPQB01000078">
    <property type="protein sequence ID" value="GJE97884.1"/>
    <property type="molecule type" value="Genomic_DNA"/>
</dbReference>
<feature type="region of interest" description="Disordered" evidence="1">
    <location>
        <begin position="807"/>
        <end position="890"/>
    </location>
</feature>
<feature type="domain" description="Fungal-type protein kinase" evidence="2">
    <location>
        <begin position="178"/>
        <end position="395"/>
    </location>
</feature>
<feature type="region of interest" description="Disordered" evidence="1">
    <location>
        <begin position="299"/>
        <end position="319"/>
    </location>
</feature>
<dbReference type="PANTHER" id="PTHR38248">
    <property type="entry name" value="FUNK1 6"/>
    <property type="match status" value="1"/>
</dbReference>
<name>A0A9P3LKP3_9APHY</name>
<dbReference type="InterPro" id="IPR008266">
    <property type="entry name" value="Tyr_kinase_AS"/>
</dbReference>
<accession>A0A9P3LKP3</accession>
<organism evidence="3 4">
    <name type="scientific">Phanerochaete sordida</name>
    <dbReference type="NCBI Taxonomy" id="48140"/>
    <lineage>
        <taxon>Eukaryota</taxon>
        <taxon>Fungi</taxon>
        <taxon>Dikarya</taxon>
        <taxon>Basidiomycota</taxon>
        <taxon>Agaricomycotina</taxon>
        <taxon>Agaricomycetes</taxon>
        <taxon>Polyporales</taxon>
        <taxon>Phanerochaetaceae</taxon>
        <taxon>Phanerochaete</taxon>
    </lineage>
</organism>
<protein>
    <recommendedName>
        <fullName evidence="2">Fungal-type protein kinase domain-containing protein</fullName>
    </recommendedName>
</protein>
<reference evidence="3 4" key="1">
    <citation type="submission" date="2021-08" db="EMBL/GenBank/DDBJ databases">
        <title>Draft Genome Sequence of Phanerochaete sordida strain YK-624.</title>
        <authorList>
            <person name="Mori T."/>
            <person name="Dohra H."/>
            <person name="Suzuki T."/>
            <person name="Kawagishi H."/>
            <person name="Hirai H."/>
        </authorList>
    </citation>
    <scope>NUCLEOTIDE SEQUENCE [LARGE SCALE GENOMIC DNA]</scope>
    <source>
        <strain evidence="3 4">YK-624</strain>
    </source>
</reference>
<feature type="compositionally biased region" description="Low complexity" evidence="1">
    <location>
        <begin position="815"/>
        <end position="837"/>
    </location>
</feature>
<dbReference type="InterPro" id="IPR011009">
    <property type="entry name" value="Kinase-like_dom_sf"/>
</dbReference>
<dbReference type="Pfam" id="PF17667">
    <property type="entry name" value="Pkinase_fungal"/>
    <property type="match status" value="2"/>
</dbReference>
<dbReference type="SUPFAM" id="SSF56112">
    <property type="entry name" value="Protein kinase-like (PK-like)"/>
    <property type="match status" value="1"/>
</dbReference>
<dbReference type="InterPro" id="IPR040976">
    <property type="entry name" value="Pkinase_fungal"/>
</dbReference>
<feature type="compositionally biased region" description="Basic residues" evidence="1">
    <location>
        <begin position="849"/>
        <end position="868"/>
    </location>
</feature>
<sequence>MDNKYTRCPYSEFIHAFVPGKDLTRAQLAKLGDLSPLTALNVRTGKERSMYLIFVGGLLDPRRSCTAEHQRQGSKFNMIQAFAKSSDRWNDVSEGRESGCINIRTDIALHLDCPEVRQAYDAAPGNAVAEERKDHAARNAWAWTKIFVKFIHSESESGYRLSASEPDFLNDSDAGEMARAQNTKYASEIMLRQHREFLFSIYATPSHAAVFRWDRTGIIYTVIDLRTDSQQLFNFIYRFALLSAVQQGYDSTVTLATKFDIDKLREYKSTNKDLTKLHRSLLVNAIYYPIYKMQCETLPPDDGDAEEPTRSRRTRAAKTRPTKAYLIGHHATGDCIPTGRCTRTYVGYDMDTDMLVYIKDSWRAKSDLHPETETYVRLKKHDVHHIPTILAGGDVGGATPQCTVSQDYQPPGEHRDVERVHHRVVVKEIGRPIDAYPNSGELIHLMFIVLVAHFEAWTKAGVLHRDISLENMLIDVESPRKSLRSLLPNWDLCRYKEDFEDGSITPSPARSGTWPFLSALCLRYPKKPQVLSDDLESFVYAILCLALRFHNHDMTPAYPPGIDGDALREINKNNHGLMQHVARFFYQDRYCGGGYWSGGNFKMATIKLKEEMPVVLKNGPDGNPTILQRLIDELYALLREHYETLDYAELEKYKVVSMANDPSALSMVETASDEDARSDADSADRASLGTVYSEELDEPQFLRTPQLPVCTWPADKPRPLDDHRRILRIFQSIVRGRYGSILKLCRRDKTPDQMDGLMAVDGQEDHRSSLKRSSRSDADYGIGCAEVPHKRMRVECYSYATPLDPIPGDLDEKPAPVSAQNVAPAAAPHTASTSGASEVMKANEEATHTTRRTRRPGSRVVRAARGRKAAPSAPTRRSTRNRTAATADNI</sequence>
<dbReference type="GO" id="GO:0004672">
    <property type="term" value="F:protein kinase activity"/>
    <property type="evidence" value="ECO:0007669"/>
    <property type="project" value="InterPro"/>
</dbReference>
<dbReference type="OrthoDB" id="2802734at2759"/>
<proteinExistence type="predicted"/>
<feature type="compositionally biased region" description="Low complexity" evidence="1">
    <location>
        <begin position="869"/>
        <end position="890"/>
    </location>
</feature>
<comment type="caution">
    <text evidence="3">The sequence shown here is derived from an EMBL/GenBank/DDBJ whole genome shotgun (WGS) entry which is preliminary data.</text>
</comment>
<feature type="domain" description="Fungal-type protein kinase" evidence="2">
    <location>
        <begin position="411"/>
        <end position="543"/>
    </location>
</feature>
<evidence type="ECO:0000313" key="3">
    <source>
        <dbReference type="EMBL" id="GJE97884.1"/>
    </source>
</evidence>
<dbReference type="PROSITE" id="PS00109">
    <property type="entry name" value="PROTEIN_KINASE_TYR"/>
    <property type="match status" value="1"/>
</dbReference>